<sequence length="87" mass="9929">MGEEITSLHEWVHFAGLMEMSAGLAMFQLDLEGETYMKRGISRIQSRRSGVLQATAICSELPNKGVGYVGREKNYLYRRRNIKKCLC</sequence>
<evidence type="ECO:0000313" key="1">
    <source>
        <dbReference type="EMBL" id="OKX78128.1"/>
    </source>
</evidence>
<reference evidence="1 2" key="1">
    <citation type="submission" date="2015-12" db="EMBL/GenBank/DDBJ databases">
        <title>Genome sequence of Corynebacterium AS 1.542.</title>
        <authorList>
            <person name="Yang J."/>
            <person name="Yang S."/>
        </authorList>
    </citation>
    <scope>NUCLEOTIDE SEQUENCE [LARGE SCALE GENOMIC DNA]</scope>
    <source>
        <strain evidence="1 2">AS 1.542</strain>
    </source>
</reference>
<proteinExistence type="predicted"/>
<dbReference type="AlphaFoldDB" id="A0AB36I9T5"/>
<gene>
    <name evidence="1" type="ORF">AUP69_11905</name>
</gene>
<comment type="caution">
    <text evidence="1">The sequence shown here is derived from an EMBL/GenBank/DDBJ whole genome shotgun (WGS) entry which is preliminary data.</text>
</comment>
<organism evidence="1 2">
    <name type="scientific">Corynebacterium glutamicum</name>
    <name type="common">Brevibacterium saccharolyticum</name>
    <dbReference type="NCBI Taxonomy" id="1718"/>
    <lineage>
        <taxon>Bacteria</taxon>
        <taxon>Bacillati</taxon>
        <taxon>Actinomycetota</taxon>
        <taxon>Actinomycetes</taxon>
        <taxon>Mycobacteriales</taxon>
        <taxon>Corynebacteriaceae</taxon>
        <taxon>Corynebacterium</taxon>
    </lineage>
</organism>
<dbReference type="Proteomes" id="UP000186091">
    <property type="component" value="Unassembled WGS sequence"/>
</dbReference>
<dbReference type="EMBL" id="LOQT01000026">
    <property type="protein sequence ID" value="OKX78128.1"/>
    <property type="molecule type" value="Genomic_DNA"/>
</dbReference>
<name>A0AB36I9T5_CORGT</name>
<accession>A0AB36I9T5</accession>
<evidence type="ECO:0000313" key="2">
    <source>
        <dbReference type="Proteomes" id="UP000186091"/>
    </source>
</evidence>
<protein>
    <submittedName>
        <fullName evidence="1">Uncharacterized protein</fullName>
    </submittedName>
</protein>